<protein>
    <recommendedName>
        <fullName evidence="1">Reverse transcriptase domain-containing protein</fullName>
    </recommendedName>
</protein>
<name>A0AAW3IQT3_VIBPH</name>
<dbReference type="PROSITE" id="PS50878">
    <property type="entry name" value="RT_POL"/>
    <property type="match status" value="1"/>
</dbReference>
<dbReference type="NCBIfam" id="NF041748">
    <property type="entry name" value="Drt3b"/>
    <property type="match status" value="1"/>
</dbReference>
<dbReference type="Proteomes" id="UP000037697">
    <property type="component" value="Unassembled WGS sequence"/>
</dbReference>
<comment type="caution">
    <text evidence="2">The sequence shown here is derived from an EMBL/GenBank/DDBJ whole genome shotgun (WGS) entry which is preliminary data.</text>
</comment>
<gene>
    <name evidence="2" type="ORF">ACX05_19530</name>
</gene>
<sequence length="665" mass="77408">MDKILIKKHDKFRFLLTEVLPYETPMFYSNVGFYYLTKSEDTIPTCIKDILINDSNETYIPYDFYISKGEDGFRKVSVPHPAMQYKMCNLVHDNAELVTYLCSKSNFSIRKPTRVASYYYESNHDFYSNKNHKFLKDNDVEQQQAINEEEYVDDMYTSSYFSYDGYTLLYKFYDSLKFQSLEKKFACYLRFDIAKCFSSIYTHSISWAVKGKPYSKENAGKQSFDDQFDKYIRNMNEGETNGIIVGPEFSRVFAEIILQKIDVEVENYLKNKGLINKVDYEVKRYVDDYFVFTKDDQTANIVYDIFTKKLSDYKLFINSSKTTKDRRPFITNLTIAKADVSDIINDFFKSIKRDKSNLDGMNEKKGVPSITGIYKPYSRSKKLITRFKSIVKSNDATYDAFSGLVLSIFRTELTDLSKEIKNIKDMKAHSATYLGFLIFTVDFLSFIYSMNVKVSTSHLMSQIFVLIHEISRYLNKSDSIEVEKKIRDEAKLLIQNVIESSKPRVESINTIISLRLLYGSGVVRDEWVLKFFGVNSCDQEINNLDYFELTSLLYLSCLDGSNQDLKDSVYKLLINRILSSSSPKRSSELMQLFLDLGSFPLVNELLYKDAISAYLTKTQGKKPTPANVNQVFNWIHDKRFFVDWRGKANIRTLLHRKAMLVGYDS</sequence>
<accession>A0AAW3IQT3</accession>
<dbReference type="CDD" id="cd01646">
    <property type="entry name" value="RT_Bac_retron_I"/>
    <property type="match status" value="1"/>
</dbReference>
<evidence type="ECO:0000313" key="2">
    <source>
        <dbReference type="EMBL" id="KOY26725.1"/>
    </source>
</evidence>
<evidence type="ECO:0000313" key="3">
    <source>
        <dbReference type="Proteomes" id="UP000037697"/>
    </source>
</evidence>
<reference evidence="2 3" key="1">
    <citation type="submission" date="2015-07" db="EMBL/GenBank/DDBJ databases">
        <title>Foodborne Vibrio parahaemolyticus Isolates.</title>
        <authorList>
            <person name="Ronholm J."/>
            <person name="Petronella N."/>
            <person name="Kenwell R."/>
            <person name="Banerjee S."/>
        </authorList>
    </citation>
    <scope>NUCLEOTIDE SEQUENCE [LARGE SCALE GENOMIC DNA]</scope>
    <source>
        <strain evidence="2 3">HS-06-05</strain>
    </source>
</reference>
<organism evidence="2 3">
    <name type="scientific">Vibrio parahaemolyticus</name>
    <dbReference type="NCBI Taxonomy" id="670"/>
    <lineage>
        <taxon>Bacteria</taxon>
        <taxon>Pseudomonadati</taxon>
        <taxon>Pseudomonadota</taxon>
        <taxon>Gammaproteobacteria</taxon>
        <taxon>Vibrionales</taxon>
        <taxon>Vibrionaceae</taxon>
        <taxon>Vibrio</taxon>
    </lineage>
</organism>
<evidence type="ECO:0000259" key="1">
    <source>
        <dbReference type="PROSITE" id="PS50878"/>
    </source>
</evidence>
<feature type="domain" description="Reverse transcriptase" evidence="1">
    <location>
        <begin position="1"/>
        <end position="335"/>
    </location>
</feature>
<dbReference type="RefSeq" id="WP_053812457.1">
    <property type="nucleotide sequence ID" value="NZ_JAMQAC010000063.1"/>
</dbReference>
<dbReference type="Pfam" id="PF00078">
    <property type="entry name" value="RVT_1"/>
    <property type="match status" value="1"/>
</dbReference>
<dbReference type="InterPro" id="IPR000477">
    <property type="entry name" value="RT_dom"/>
</dbReference>
<dbReference type="EMBL" id="LIRS01000109">
    <property type="protein sequence ID" value="KOY26725.1"/>
    <property type="molecule type" value="Genomic_DNA"/>
</dbReference>
<proteinExistence type="predicted"/>
<dbReference type="AlphaFoldDB" id="A0AAW3IQT3"/>